<dbReference type="Proteomes" id="UP000734854">
    <property type="component" value="Unassembled WGS sequence"/>
</dbReference>
<dbReference type="OrthoDB" id="408788at2759"/>
<keyword evidence="20" id="KW-1185">Reference proteome</keyword>
<keyword evidence="12" id="KW-0325">Glycoprotein</keyword>
<keyword evidence="10 17" id="KW-0472">Membrane</keyword>
<dbReference type="InterPro" id="IPR000490">
    <property type="entry name" value="Glyco_hydro_17"/>
</dbReference>
<keyword evidence="17" id="KW-0812">Transmembrane</keyword>
<evidence type="ECO:0000256" key="9">
    <source>
        <dbReference type="ARBA" id="ARBA00022821"/>
    </source>
</evidence>
<evidence type="ECO:0000256" key="12">
    <source>
        <dbReference type="ARBA" id="ARBA00023180"/>
    </source>
</evidence>
<evidence type="ECO:0000256" key="17">
    <source>
        <dbReference type="SAM" id="Phobius"/>
    </source>
</evidence>
<comment type="subcellular location">
    <subcellularLocation>
        <location evidence="2">Cell membrane</location>
        <topology evidence="2">Lipid-anchor</topology>
        <topology evidence="2">GPI-anchor</topology>
    </subcellularLocation>
</comment>
<keyword evidence="13" id="KW-0449">Lipoprotein</keyword>
<feature type="transmembrane region" description="Helical" evidence="17">
    <location>
        <begin position="484"/>
        <end position="502"/>
    </location>
</feature>
<proteinExistence type="inferred from homology"/>
<organism evidence="19 20">
    <name type="scientific">Zingiber officinale</name>
    <name type="common">Ginger</name>
    <name type="synonym">Amomum zingiber</name>
    <dbReference type="NCBI Taxonomy" id="94328"/>
    <lineage>
        <taxon>Eukaryota</taxon>
        <taxon>Viridiplantae</taxon>
        <taxon>Streptophyta</taxon>
        <taxon>Embryophyta</taxon>
        <taxon>Tracheophyta</taxon>
        <taxon>Spermatophyta</taxon>
        <taxon>Magnoliopsida</taxon>
        <taxon>Liliopsida</taxon>
        <taxon>Zingiberales</taxon>
        <taxon>Zingiberaceae</taxon>
        <taxon>Zingiber</taxon>
    </lineage>
</organism>
<dbReference type="GO" id="GO:0042973">
    <property type="term" value="F:glucan endo-1,3-beta-D-glucosidase activity"/>
    <property type="evidence" value="ECO:0007669"/>
    <property type="project" value="UniProtKB-EC"/>
</dbReference>
<dbReference type="PANTHER" id="PTHR32227">
    <property type="entry name" value="GLUCAN ENDO-1,3-BETA-GLUCOSIDASE BG1-RELATED-RELATED"/>
    <property type="match status" value="1"/>
</dbReference>
<keyword evidence="11" id="KW-1015">Disulfide bond</keyword>
<evidence type="ECO:0000256" key="1">
    <source>
        <dbReference type="ARBA" id="ARBA00000382"/>
    </source>
</evidence>
<evidence type="ECO:0000313" key="20">
    <source>
        <dbReference type="Proteomes" id="UP000734854"/>
    </source>
</evidence>
<feature type="domain" description="X8" evidence="18">
    <location>
        <begin position="385"/>
        <end position="469"/>
    </location>
</feature>
<evidence type="ECO:0000256" key="6">
    <source>
        <dbReference type="ARBA" id="ARBA00022622"/>
    </source>
</evidence>
<evidence type="ECO:0000256" key="3">
    <source>
        <dbReference type="ARBA" id="ARBA00008773"/>
    </source>
</evidence>
<evidence type="ECO:0000313" key="19">
    <source>
        <dbReference type="EMBL" id="KAG6473504.1"/>
    </source>
</evidence>
<evidence type="ECO:0000256" key="8">
    <source>
        <dbReference type="ARBA" id="ARBA00022801"/>
    </source>
</evidence>
<keyword evidence="6" id="KW-0336">GPI-anchor</keyword>
<evidence type="ECO:0000259" key="18">
    <source>
        <dbReference type="SMART" id="SM00768"/>
    </source>
</evidence>
<dbReference type="PROSITE" id="PS00587">
    <property type="entry name" value="GLYCOSYL_HYDROL_F17"/>
    <property type="match status" value="1"/>
</dbReference>
<sequence length="503" mass="54577">MVDLPYSIEVPAVGGMERRPWPSWGPQALLCFWLARCACGIGVNWGTQASHPLPPSTAVEMLRASGIDKVKLFDAEAAPLSALANSGIQVMVGIPNGMLADLAAEEKAARRWVAKNVSDYVDDGVDVRYVAVGNEPFLAAHNESYLSTTLPALQNIQAALSAAGLSDRVKATIPLNADVYRSSTNKPSDGDFRADIHDLMLSIAGFLSLNGSPFTVNIYPFISLYDDPNFPIDYAFFDGSSSSIADGSLTYSNVFDANHDTLVAALRRNGFGNLSIIVGEIGWPTDGDMNANPQLAQRFNQGFVDHIASGNGTPLRPGNVDAYLFSLVDEDRKSIDAGHFERHWGIFAYDGMPKYELRRLRAPTNNSSNGSSLVGAKNVEYLDRRWCVLKPWVSLDDTRIGPSVGYACGRADCTSLGYKTSCADLDVRGNISYAFNSYYQENDQDGRACVFSGLAVVTEEDPSNSTCRFEIMIDLGAMSSMNTVGVNVFLLYMILPLLTMTLG</sequence>
<evidence type="ECO:0000256" key="15">
    <source>
        <dbReference type="RuleBase" id="RU004335"/>
    </source>
</evidence>
<keyword evidence="14 16" id="KW-0326">Glycosidase</keyword>
<dbReference type="InterPro" id="IPR044965">
    <property type="entry name" value="Glyco_hydro_17_plant"/>
</dbReference>
<gene>
    <name evidence="19" type="ORF">ZIOFF_067421</name>
</gene>
<keyword evidence="7" id="KW-0732">Signal</keyword>
<keyword evidence="9" id="KW-0611">Plant defense</keyword>
<keyword evidence="17" id="KW-1133">Transmembrane helix</keyword>
<dbReference type="GO" id="GO:0098552">
    <property type="term" value="C:side of membrane"/>
    <property type="evidence" value="ECO:0007669"/>
    <property type="project" value="UniProtKB-KW"/>
</dbReference>
<reference evidence="19 20" key="1">
    <citation type="submission" date="2020-08" db="EMBL/GenBank/DDBJ databases">
        <title>Plant Genome Project.</title>
        <authorList>
            <person name="Zhang R.-G."/>
        </authorList>
    </citation>
    <scope>NUCLEOTIDE SEQUENCE [LARGE SCALE GENOMIC DNA]</scope>
    <source>
        <tissue evidence="19">Rhizome</tissue>
    </source>
</reference>
<protein>
    <recommendedName>
        <fullName evidence="4">glucan endo-1,3-beta-D-glucosidase</fullName>
        <ecNumber evidence="4">3.2.1.39</ecNumber>
    </recommendedName>
</protein>
<evidence type="ECO:0000256" key="13">
    <source>
        <dbReference type="ARBA" id="ARBA00023288"/>
    </source>
</evidence>
<dbReference type="FunFam" id="3.20.20.80:FF:000008">
    <property type="entry name" value="Glucan endo-1,3-beta-glucosidase 5"/>
    <property type="match status" value="1"/>
</dbReference>
<dbReference type="GO" id="GO:0005975">
    <property type="term" value="P:carbohydrate metabolic process"/>
    <property type="evidence" value="ECO:0007669"/>
    <property type="project" value="InterPro"/>
</dbReference>
<evidence type="ECO:0000256" key="14">
    <source>
        <dbReference type="ARBA" id="ARBA00023295"/>
    </source>
</evidence>
<evidence type="ECO:0000256" key="7">
    <source>
        <dbReference type="ARBA" id="ARBA00022729"/>
    </source>
</evidence>
<dbReference type="Pfam" id="PF07983">
    <property type="entry name" value="X8"/>
    <property type="match status" value="1"/>
</dbReference>
<evidence type="ECO:0000256" key="16">
    <source>
        <dbReference type="RuleBase" id="RU004336"/>
    </source>
</evidence>
<comment type="similarity">
    <text evidence="3 15">Belongs to the glycosyl hydrolase 17 family.</text>
</comment>
<dbReference type="GO" id="GO:0006952">
    <property type="term" value="P:defense response"/>
    <property type="evidence" value="ECO:0007669"/>
    <property type="project" value="UniProtKB-KW"/>
</dbReference>
<evidence type="ECO:0000256" key="11">
    <source>
        <dbReference type="ARBA" id="ARBA00023157"/>
    </source>
</evidence>
<evidence type="ECO:0000256" key="10">
    <source>
        <dbReference type="ARBA" id="ARBA00023136"/>
    </source>
</evidence>
<accession>A0A8J5CFJ8</accession>
<dbReference type="EMBL" id="JACMSC010000019">
    <property type="protein sequence ID" value="KAG6473504.1"/>
    <property type="molecule type" value="Genomic_DNA"/>
</dbReference>
<dbReference type="AlphaFoldDB" id="A0A8J5CFJ8"/>
<dbReference type="EC" id="3.2.1.39" evidence="4"/>
<dbReference type="Pfam" id="PF00332">
    <property type="entry name" value="Glyco_hydro_17"/>
    <property type="match status" value="1"/>
</dbReference>
<dbReference type="InterPro" id="IPR012946">
    <property type="entry name" value="X8"/>
</dbReference>
<evidence type="ECO:0000256" key="2">
    <source>
        <dbReference type="ARBA" id="ARBA00004609"/>
    </source>
</evidence>
<evidence type="ECO:0000256" key="4">
    <source>
        <dbReference type="ARBA" id="ARBA00012780"/>
    </source>
</evidence>
<comment type="caution">
    <text evidence="19">The sequence shown here is derived from an EMBL/GenBank/DDBJ whole genome shotgun (WGS) entry which is preliminary data.</text>
</comment>
<comment type="catalytic activity">
    <reaction evidence="1">
        <text>Hydrolysis of (1-&gt;3)-beta-D-glucosidic linkages in (1-&gt;3)-beta-D-glucans.</text>
        <dbReference type="EC" id="3.2.1.39"/>
    </reaction>
</comment>
<name>A0A8J5CFJ8_ZINOF</name>
<dbReference type="FunFam" id="1.20.58.1040:FF:000002">
    <property type="entry name" value="Glucan endo-1,3-beta-glucosidase 8"/>
    <property type="match status" value="1"/>
</dbReference>
<keyword evidence="8 16" id="KW-0378">Hydrolase</keyword>
<evidence type="ECO:0000256" key="5">
    <source>
        <dbReference type="ARBA" id="ARBA00022475"/>
    </source>
</evidence>
<dbReference type="GO" id="GO:0005886">
    <property type="term" value="C:plasma membrane"/>
    <property type="evidence" value="ECO:0007669"/>
    <property type="project" value="UniProtKB-SubCell"/>
</dbReference>
<keyword evidence="5" id="KW-1003">Cell membrane</keyword>
<dbReference type="SMART" id="SM00768">
    <property type="entry name" value="X8"/>
    <property type="match status" value="1"/>
</dbReference>